<keyword evidence="3" id="KW-1185">Reference proteome</keyword>
<feature type="region of interest" description="Disordered" evidence="1">
    <location>
        <begin position="37"/>
        <end position="68"/>
    </location>
</feature>
<sequence length="288" mass="32475">MFIQAPGAYEDNALTSRFGEIQSQALRHEAEKVKLEHKMRQWQESKPKTPSKILPTRSPMRPKSPAHDRLCQFSPSVKSVKRTLGADSTFLTPRSRFSGSNVSQADVSGTIQRSNSKLKKTLDFEIRKSVDITEDSVTSTSEEKIVQCSGSICVPEDSIFLSPHIQYDNPIFQEESPPLSERLKSLEKNMRALSPIPINVEPLRLRQEFSPSKATNVSTMILEFENLRCTTPERQIALPDERIQTLDSSISLAAPLDSGSLTPFQQFRNKNPDLQMMLVKQYLTVLNP</sequence>
<reference evidence="2" key="1">
    <citation type="submission" date="2020-06" db="EMBL/GenBank/DDBJ databases">
        <title>WGS assembly of Ceratodon purpureus strain R40.</title>
        <authorList>
            <person name="Carey S.B."/>
            <person name="Jenkins J."/>
            <person name="Shu S."/>
            <person name="Lovell J.T."/>
            <person name="Sreedasyam A."/>
            <person name="Maumus F."/>
            <person name="Tiley G.P."/>
            <person name="Fernandez-Pozo N."/>
            <person name="Barry K."/>
            <person name="Chen C."/>
            <person name="Wang M."/>
            <person name="Lipzen A."/>
            <person name="Daum C."/>
            <person name="Saski C.A."/>
            <person name="Payton A.C."/>
            <person name="Mcbreen J.C."/>
            <person name="Conrad R.E."/>
            <person name="Kollar L.M."/>
            <person name="Olsson S."/>
            <person name="Huttunen S."/>
            <person name="Landis J.B."/>
            <person name="Wickett N.J."/>
            <person name="Johnson M.G."/>
            <person name="Rensing S.A."/>
            <person name="Grimwood J."/>
            <person name="Schmutz J."/>
            <person name="Mcdaniel S.F."/>
        </authorList>
    </citation>
    <scope>NUCLEOTIDE SEQUENCE</scope>
    <source>
        <strain evidence="2">R40</strain>
    </source>
</reference>
<organism evidence="2 3">
    <name type="scientific">Ceratodon purpureus</name>
    <name type="common">Fire moss</name>
    <name type="synonym">Dicranum purpureum</name>
    <dbReference type="NCBI Taxonomy" id="3225"/>
    <lineage>
        <taxon>Eukaryota</taxon>
        <taxon>Viridiplantae</taxon>
        <taxon>Streptophyta</taxon>
        <taxon>Embryophyta</taxon>
        <taxon>Bryophyta</taxon>
        <taxon>Bryophytina</taxon>
        <taxon>Bryopsida</taxon>
        <taxon>Dicranidae</taxon>
        <taxon>Pseudoditrichales</taxon>
        <taxon>Ditrichaceae</taxon>
        <taxon>Ceratodon</taxon>
    </lineage>
</organism>
<dbReference type="AlphaFoldDB" id="A0A8T0GSK3"/>
<proteinExistence type="predicted"/>
<evidence type="ECO:0000313" key="2">
    <source>
        <dbReference type="EMBL" id="KAG0561567.1"/>
    </source>
</evidence>
<name>A0A8T0GSK3_CERPU</name>
<comment type="caution">
    <text evidence="2">The sequence shown here is derived from an EMBL/GenBank/DDBJ whole genome shotgun (WGS) entry which is preliminary data.</text>
</comment>
<evidence type="ECO:0000313" key="3">
    <source>
        <dbReference type="Proteomes" id="UP000822688"/>
    </source>
</evidence>
<feature type="compositionally biased region" description="Basic and acidic residues" evidence="1">
    <location>
        <begin position="37"/>
        <end position="47"/>
    </location>
</feature>
<dbReference type="PANTHER" id="PTHR47057">
    <property type="entry name" value="AFADIN/ALPHA-ACTININ-BINDING"/>
    <property type="match status" value="1"/>
</dbReference>
<protein>
    <submittedName>
        <fullName evidence="2">Uncharacterized protein</fullName>
    </submittedName>
</protein>
<dbReference type="EMBL" id="CM026430">
    <property type="protein sequence ID" value="KAG0561567.1"/>
    <property type="molecule type" value="Genomic_DNA"/>
</dbReference>
<gene>
    <name evidence="2" type="ORF">KC19_9G074000</name>
</gene>
<dbReference type="Proteomes" id="UP000822688">
    <property type="component" value="Chromosome 9"/>
</dbReference>
<dbReference type="PANTHER" id="PTHR47057:SF1">
    <property type="entry name" value="AFADIN_ALPHA-ACTININ-BINDING PROTEIN"/>
    <property type="match status" value="1"/>
</dbReference>
<evidence type="ECO:0000256" key="1">
    <source>
        <dbReference type="SAM" id="MobiDB-lite"/>
    </source>
</evidence>
<accession>A0A8T0GSK3</accession>